<feature type="domain" description="Schlafen AlbA-2" evidence="4">
    <location>
        <begin position="199"/>
        <end position="315"/>
    </location>
</feature>
<dbReference type="InParanoid" id="H3BGW0"/>
<proteinExistence type="inferred from homology"/>
<dbReference type="eggNOG" id="ENOG502QWKG">
    <property type="taxonomic scope" value="Eukaryota"/>
</dbReference>
<evidence type="ECO:0000313" key="8">
    <source>
        <dbReference type="Proteomes" id="UP000008672"/>
    </source>
</evidence>
<dbReference type="EMBL" id="AFYH01014701">
    <property type="status" value="NOT_ANNOTATED_CDS"/>
    <property type="molecule type" value="Genomic_DNA"/>
</dbReference>
<evidence type="ECO:0000259" key="4">
    <source>
        <dbReference type="Pfam" id="PF04326"/>
    </source>
</evidence>
<dbReference type="InterPro" id="IPR038461">
    <property type="entry name" value="Schlafen_AlbA_2_dom_sf"/>
</dbReference>
<dbReference type="HOGENOM" id="CLU_007071_0_0_1"/>
<dbReference type="OMA" id="TKQQGSC"/>
<dbReference type="FunCoup" id="H3BGW0">
    <property type="interactions" value="1144"/>
</dbReference>
<comment type="similarity">
    <text evidence="1">Belongs to the Schlafen family. Subgroup III subfamily.</text>
</comment>
<dbReference type="Gene3D" id="3.30.950.30">
    <property type="entry name" value="Schlafen, AAA domain"/>
    <property type="match status" value="1"/>
</dbReference>
<sequence length="897" mass="103017">MENEPFCVLKTSYPDLTLDVGKATLGEKSRKKKMNSYKDQKSRIVRASCALLNSGGGVLIIEIENPNYRYQEDGIGLDIEKALRELVVETKAYIEYMQQGNYMLIFVKSWSNEILSANSARKPRICSVDSGLFRRYDTSTKFIDSRRRYHAQLDRNGEMGPMQKRARLSDMPEAESHTSAEKFFERNTLVFGETLDFTESQYVEFKNYLTKKCLVRLKEMLLKYISAFANTYGGFLFIGVDDKTRTVVGCRKEENDPRVIETEVKKQIGQLYCEHFCASQEELGYEFKVMNVLDKEEAHCGYVLALKIRKFCCAVFCDKPDCWVVQDEKAKRLEPHKWLEIMTATDPVVSQLAEDFQNVLSVSSSPPQCKSVYSRKELGCVEDLQKYLFQNSSLCSHFQTKPESLYKELCSEWPALLGLTEKVKIQNNQGLLIFSRSWAVDIELRKDDSVVCDALLIATSEHPTLYTVVKDCSHNDKVLEHSRSTAFALKQKLVNLGGYSEKVCVIPKVFQMSTGNLIEPAENTEGTKLQVRYPYDYEITSYTIKKLLHSLIIVLLSFKSFLSDQLGCEFLNLLTAEQFEILHFKHDIEKCKKIFVHGLPGTGKTVVALKLIERIKNVFNCQKNEVLYICENEPLKNFVSQKGICECATRKGFMKLNFQAVKHIVVDEAQNFQNEDGPWYSKAEKICTNSTTHPNDPGVFWIFADYFQQCHTKNNGLPSLSKQYPQEWLTKGVRNAKNIVEVMHSLLKKIVTYGTDNEQDHKKRMLEEYQCAHTIPGQVEEQAMTEEEMKMFVMKKIQEYLKCGYTQKDIAVLCSTKDKAEHYWSLLEDELRSLNLKFKPATEILGDHIILDSVRRFSGLERNIVFGINPVASTRSLSQNLFLCLASRANTILYVLY</sequence>
<dbReference type="EMBL" id="AFYH01014700">
    <property type="status" value="NOT_ANNOTATED_CDS"/>
    <property type="molecule type" value="Genomic_DNA"/>
</dbReference>
<evidence type="ECO:0000259" key="5">
    <source>
        <dbReference type="Pfam" id="PF09848"/>
    </source>
</evidence>
<evidence type="ECO:0000313" key="7">
    <source>
        <dbReference type="Ensembl" id="ENSLACP00000021131.1"/>
    </source>
</evidence>
<dbReference type="Pfam" id="PF09848">
    <property type="entry name" value="SLFN-g3_helicase"/>
    <property type="match status" value="1"/>
</dbReference>
<protein>
    <recommendedName>
        <fullName evidence="9">Schlafen AlbA-2 domain-containing protein</fullName>
    </recommendedName>
</protein>
<dbReference type="Pfam" id="PF04326">
    <property type="entry name" value="SLFN_AlbA_2"/>
    <property type="match status" value="1"/>
</dbReference>
<dbReference type="SUPFAM" id="SSF52540">
    <property type="entry name" value="P-loop containing nucleoside triphosphate hydrolases"/>
    <property type="match status" value="1"/>
</dbReference>
<keyword evidence="2" id="KW-0547">Nucleotide-binding</keyword>
<dbReference type="InterPro" id="IPR007421">
    <property type="entry name" value="Schlafen_AlbA_2_dom"/>
</dbReference>
<dbReference type="AlphaFoldDB" id="H3BGW0"/>
<name>H3BGW0_LATCH</name>
<dbReference type="PANTHER" id="PTHR12155">
    <property type="entry name" value="SCHLAFEN"/>
    <property type="match status" value="1"/>
</dbReference>
<dbReference type="GO" id="GO:0005524">
    <property type="term" value="F:ATP binding"/>
    <property type="evidence" value="ECO:0007669"/>
    <property type="project" value="UniProtKB-KW"/>
</dbReference>
<feature type="domain" description="Schlafen group 3-like DNA/RNA helicase" evidence="5">
    <location>
        <begin position="594"/>
        <end position="728"/>
    </location>
</feature>
<evidence type="ECO:0000259" key="6">
    <source>
        <dbReference type="Pfam" id="PF21026"/>
    </source>
</evidence>
<dbReference type="InterPro" id="IPR029684">
    <property type="entry name" value="Schlafen"/>
</dbReference>
<dbReference type="InterPro" id="IPR018647">
    <property type="entry name" value="SLFN_3-like_DNA/RNA_helicase"/>
</dbReference>
<organism evidence="7 8">
    <name type="scientific">Latimeria chalumnae</name>
    <name type="common">Coelacanth</name>
    <dbReference type="NCBI Taxonomy" id="7897"/>
    <lineage>
        <taxon>Eukaryota</taxon>
        <taxon>Metazoa</taxon>
        <taxon>Chordata</taxon>
        <taxon>Craniata</taxon>
        <taxon>Vertebrata</taxon>
        <taxon>Euteleostomi</taxon>
        <taxon>Coelacanthiformes</taxon>
        <taxon>Coelacanthidae</taxon>
        <taxon>Latimeria</taxon>
    </lineage>
</organism>
<accession>H3BGW0</accession>
<reference evidence="7" key="3">
    <citation type="submission" date="2025-09" db="UniProtKB">
        <authorList>
            <consortium name="Ensembl"/>
        </authorList>
    </citation>
    <scope>IDENTIFICATION</scope>
</reference>
<keyword evidence="8" id="KW-1185">Reference proteome</keyword>
<evidence type="ECO:0000256" key="3">
    <source>
        <dbReference type="ARBA" id="ARBA00022840"/>
    </source>
</evidence>
<dbReference type="InterPro" id="IPR027417">
    <property type="entry name" value="P-loop_NTPase"/>
</dbReference>
<evidence type="ECO:0000256" key="2">
    <source>
        <dbReference type="ARBA" id="ARBA00022741"/>
    </source>
</evidence>
<dbReference type="PANTHER" id="PTHR12155:SF30">
    <property type="entry name" value="PROTEIN SLFN14"/>
    <property type="match status" value="1"/>
</dbReference>
<dbReference type="Proteomes" id="UP000008672">
    <property type="component" value="Unassembled WGS sequence"/>
</dbReference>
<evidence type="ECO:0000256" key="1">
    <source>
        <dbReference type="ARBA" id="ARBA00010114"/>
    </source>
</evidence>
<dbReference type="InterPro" id="IPR048729">
    <property type="entry name" value="SLFN_GTPase-like"/>
</dbReference>
<dbReference type="Ensembl" id="ENSLACT00000021271.1">
    <property type="protein sequence ID" value="ENSLACP00000021131.1"/>
    <property type="gene ID" value="ENSLACG00000018564.1"/>
</dbReference>
<gene>
    <name evidence="7" type="primary">LOC102357216</name>
</gene>
<dbReference type="GeneTree" id="ENSGT00410000025651"/>
<dbReference type="Gene3D" id="3.40.50.300">
    <property type="entry name" value="P-loop containing nucleotide triphosphate hydrolases"/>
    <property type="match status" value="1"/>
</dbReference>
<reference evidence="8" key="1">
    <citation type="submission" date="2011-08" db="EMBL/GenBank/DDBJ databases">
        <title>The draft genome of Latimeria chalumnae.</title>
        <authorList>
            <person name="Di Palma F."/>
            <person name="Alfoldi J."/>
            <person name="Johnson J."/>
            <person name="Berlin A."/>
            <person name="Gnerre S."/>
            <person name="Jaffe D."/>
            <person name="MacCallum I."/>
            <person name="Young S."/>
            <person name="Walker B.J."/>
            <person name="Lander E."/>
            <person name="Lindblad-Toh K."/>
        </authorList>
    </citation>
    <scope>NUCLEOTIDE SEQUENCE [LARGE SCALE GENOMIC DNA]</scope>
    <source>
        <strain evidence="8">Wild caught</strain>
    </source>
</reference>
<feature type="domain" description="Schlafen GTPase-like" evidence="6">
    <location>
        <begin position="397"/>
        <end position="538"/>
    </location>
</feature>
<keyword evidence="3" id="KW-0067">ATP-binding</keyword>
<dbReference type="Pfam" id="PF21026">
    <property type="entry name" value="SLFN_GTPase-like"/>
    <property type="match status" value="1"/>
</dbReference>
<reference evidence="7" key="2">
    <citation type="submission" date="2025-08" db="UniProtKB">
        <authorList>
            <consortium name="Ensembl"/>
        </authorList>
    </citation>
    <scope>IDENTIFICATION</scope>
</reference>
<evidence type="ECO:0008006" key="9">
    <source>
        <dbReference type="Google" id="ProtNLM"/>
    </source>
</evidence>